<evidence type="ECO:0008006" key="3">
    <source>
        <dbReference type="Google" id="ProtNLM"/>
    </source>
</evidence>
<protein>
    <recommendedName>
        <fullName evidence="3">HPr kinase</fullName>
    </recommendedName>
</protein>
<dbReference type="AlphaFoldDB" id="A0A2N9L756"/>
<gene>
    <name evidence="1" type="ORF">SBA5_200028</name>
</gene>
<organism evidence="1 2">
    <name type="scientific">Candidatus Sulfuritelmatomonas gaucii</name>
    <dbReference type="NCBI Taxonomy" id="2043161"/>
    <lineage>
        <taxon>Bacteria</taxon>
        <taxon>Pseudomonadati</taxon>
        <taxon>Acidobacteriota</taxon>
        <taxon>Terriglobia</taxon>
        <taxon>Terriglobales</taxon>
        <taxon>Acidobacteriaceae</taxon>
        <taxon>Candidatus Sulfuritelmatomonas</taxon>
    </lineage>
</organism>
<proteinExistence type="predicted"/>
<name>A0A2N9L756_9BACT</name>
<dbReference type="SUPFAM" id="SSF53795">
    <property type="entry name" value="PEP carboxykinase-like"/>
    <property type="match status" value="1"/>
</dbReference>
<dbReference type="Gene3D" id="3.40.50.300">
    <property type="entry name" value="P-loop containing nucleotide triphosphate hydrolases"/>
    <property type="match status" value="1"/>
</dbReference>
<reference evidence="2" key="1">
    <citation type="submission" date="2018-02" db="EMBL/GenBank/DDBJ databases">
        <authorList>
            <person name="Hausmann B."/>
        </authorList>
    </citation>
    <scope>NUCLEOTIDE SEQUENCE [LARGE SCALE GENOMIC DNA]</scope>
    <source>
        <strain evidence="2">Peat soil MAG SbA5</strain>
    </source>
</reference>
<evidence type="ECO:0000313" key="1">
    <source>
        <dbReference type="EMBL" id="SPE19116.1"/>
    </source>
</evidence>
<dbReference type="Proteomes" id="UP000239735">
    <property type="component" value="Unassembled WGS sequence"/>
</dbReference>
<dbReference type="EMBL" id="OKRB01000076">
    <property type="protein sequence ID" value="SPE19116.1"/>
    <property type="molecule type" value="Genomic_DNA"/>
</dbReference>
<sequence>MLTLSEDTDKESGDANCFPNRPVISGFDVCAFGCHLRLTAMHPDALDVFQHFVFPSLPRTAPGREKPDLCIRIEAGEGQYQLFADNAIIASAPEARDLVVGLIRVLDETVVGHLKALHAVHAGAILWRGRVLLLPGKSHAGKSSLVAELLRQGATYFTDEYALIDRNGLVYPYPRPLLLRNGRPDQVPAFAEECNARVGAAAAPVRLILLVAYKPDGAWSIEPISQGIALLHLLQNTPHVLTDSPGMVESFQRAVAGARCYAGTRGDAVEAARLILCMMDESS</sequence>
<evidence type="ECO:0000313" key="2">
    <source>
        <dbReference type="Proteomes" id="UP000239735"/>
    </source>
</evidence>
<accession>A0A2N9L756</accession>
<dbReference type="InterPro" id="IPR027417">
    <property type="entry name" value="P-loop_NTPase"/>
</dbReference>